<organism evidence="1 2">
    <name type="scientific">Helianthus annuus</name>
    <name type="common">Common sunflower</name>
    <dbReference type="NCBI Taxonomy" id="4232"/>
    <lineage>
        <taxon>Eukaryota</taxon>
        <taxon>Viridiplantae</taxon>
        <taxon>Streptophyta</taxon>
        <taxon>Embryophyta</taxon>
        <taxon>Tracheophyta</taxon>
        <taxon>Spermatophyta</taxon>
        <taxon>Magnoliopsida</taxon>
        <taxon>eudicotyledons</taxon>
        <taxon>Gunneridae</taxon>
        <taxon>Pentapetalae</taxon>
        <taxon>asterids</taxon>
        <taxon>campanulids</taxon>
        <taxon>Asterales</taxon>
        <taxon>Asteraceae</taxon>
        <taxon>Asteroideae</taxon>
        <taxon>Heliantheae alliance</taxon>
        <taxon>Heliantheae</taxon>
        <taxon>Helianthus</taxon>
    </lineage>
</organism>
<dbReference type="Proteomes" id="UP000215914">
    <property type="component" value="Chromosome 10"/>
</dbReference>
<evidence type="ECO:0000313" key="1">
    <source>
        <dbReference type="EMBL" id="OTG10445.1"/>
    </source>
</evidence>
<dbReference type="AlphaFoldDB" id="A0A251TH33"/>
<dbReference type="EMBL" id="CM007899">
    <property type="protein sequence ID" value="OTG10445.1"/>
    <property type="molecule type" value="Genomic_DNA"/>
</dbReference>
<name>A0A251TH33_HELAN</name>
<protein>
    <submittedName>
        <fullName evidence="1">Uncharacterized protein</fullName>
    </submittedName>
</protein>
<proteinExistence type="predicted"/>
<sequence length="77" mass="9186">MKRTMTNYGGCSQLGFGYRAPDSCSDSRFFYWFRLRLCLGFIFSRFGGGDGSGHWQPRFEDFTPGWWLLGGRRRRWW</sequence>
<dbReference type="InParanoid" id="A0A251TH33"/>
<evidence type="ECO:0000313" key="2">
    <source>
        <dbReference type="Proteomes" id="UP000215914"/>
    </source>
</evidence>
<gene>
    <name evidence="1" type="ORF">HannXRQ_Chr10g0287651</name>
</gene>
<keyword evidence="2" id="KW-1185">Reference proteome</keyword>
<accession>A0A251TH33</accession>
<reference evidence="2" key="1">
    <citation type="journal article" date="2017" name="Nature">
        <title>The sunflower genome provides insights into oil metabolism, flowering and Asterid evolution.</title>
        <authorList>
            <person name="Badouin H."/>
            <person name="Gouzy J."/>
            <person name="Grassa C.J."/>
            <person name="Murat F."/>
            <person name="Staton S.E."/>
            <person name="Cottret L."/>
            <person name="Lelandais-Briere C."/>
            <person name="Owens G.L."/>
            <person name="Carrere S."/>
            <person name="Mayjonade B."/>
            <person name="Legrand L."/>
            <person name="Gill N."/>
            <person name="Kane N.C."/>
            <person name="Bowers J.E."/>
            <person name="Hubner S."/>
            <person name="Bellec A."/>
            <person name="Berard A."/>
            <person name="Berges H."/>
            <person name="Blanchet N."/>
            <person name="Boniface M.C."/>
            <person name="Brunel D."/>
            <person name="Catrice O."/>
            <person name="Chaidir N."/>
            <person name="Claudel C."/>
            <person name="Donnadieu C."/>
            <person name="Faraut T."/>
            <person name="Fievet G."/>
            <person name="Helmstetter N."/>
            <person name="King M."/>
            <person name="Knapp S.J."/>
            <person name="Lai Z."/>
            <person name="Le Paslier M.C."/>
            <person name="Lippi Y."/>
            <person name="Lorenzon L."/>
            <person name="Mandel J.R."/>
            <person name="Marage G."/>
            <person name="Marchand G."/>
            <person name="Marquand E."/>
            <person name="Bret-Mestries E."/>
            <person name="Morien E."/>
            <person name="Nambeesan S."/>
            <person name="Nguyen T."/>
            <person name="Pegot-Espagnet P."/>
            <person name="Pouilly N."/>
            <person name="Raftis F."/>
            <person name="Sallet E."/>
            <person name="Schiex T."/>
            <person name="Thomas J."/>
            <person name="Vandecasteele C."/>
            <person name="Vares D."/>
            <person name="Vear F."/>
            <person name="Vautrin S."/>
            <person name="Crespi M."/>
            <person name="Mangin B."/>
            <person name="Burke J.M."/>
            <person name="Salse J."/>
            <person name="Munos S."/>
            <person name="Vincourt P."/>
            <person name="Rieseberg L.H."/>
            <person name="Langlade N.B."/>
        </authorList>
    </citation>
    <scope>NUCLEOTIDE SEQUENCE [LARGE SCALE GENOMIC DNA]</scope>
    <source>
        <strain evidence="2">cv. SF193</strain>
    </source>
</reference>